<dbReference type="EC" id="5.3.1.16" evidence="5"/>
<dbReference type="GO" id="GO:0003949">
    <property type="term" value="F:1-(5-phosphoribosyl)-5-[(5-phosphoribosylamino)methylideneamino]imidazole-4-carboxamide isomerase activity"/>
    <property type="evidence" value="ECO:0007669"/>
    <property type="project" value="UniProtKB-EC"/>
</dbReference>
<dbReference type="AlphaFoldDB" id="A0A6J6KL44"/>
<evidence type="ECO:0000256" key="7">
    <source>
        <dbReference type="ARBA" id="ARBA00022605"/>
    </source>
</evidence>
<dbReference type="UniPathway" id="UPA00031">
    <property type="reaction ID" value="UER00009"/>
</dbReference>
<evidence type="ECO:0000256" key="5">
    <source>
        <dbReference type="ARBA" id="ARBA00012550"/>
    </source>
</evidence>
<dbReference type="Gene3D" id="3.20.20.70">
    <property type="entry name" value="Aldolase class I"/>
    <property type="match status" value="1"/>
</dbReference>
<evidence type="ECO:0000256" key="6">
    <source>
        <dbReference type="ARBA" id="ARBA00022490"/>
    </source>
</evidence>
<dbReference type="FunFam" id="3.20.20.70:FF:000009">
    <property type="entry name" value="1-(5-phosphoribosyl)-5-[(5-phosphoribosylamino)methylideneamino] imidazole-4-carboxamide isomerase"/>
    <property type="match status" value="1"/>
</dbReference>
<dbReference type="InterPro" id="IPR044524">
    <property type="entry name" value="Isoase_HisA-like"/>
</dbReference>
<dbReference type="PANTHER" id="PTHR43090">
    <property type="entry name" value="1-(5-PHOSPHORIBOSYL)-5-[(5-PHOSPHORIBOSYLAMINO)METHYLIDENEAMINO] IMIDAZOLE-4-CARBOXAMIDE ISOMERASE"/>
    <property type="match status" value="1"/>
</dbReference>
<reference evidence="10" key="1">
    <citation type="submission" date="2020-05" db="EMBL/GenBank/DDBJ databases">
        <authorList>
            <person name="Chiriac C."/>
            <person name="Salcher M."/>
            <person name="Ghai R."/>
            <person name="Kavagutti S V."/>
        </authorList>
    </citation>
    <scope>NUCLEOTIDE SEQUENCE</scope>
</reference>
<evidence type="ECO:0000256" key="9">
    <source>
        <dbReference type="ARBA" id="ARBA00023235"/>
    </source>
</evidence>
<evidence type="ECO:0000256" key="8">
    <source>
        <dbReference type="ARBA" id="ARBA00023102"/>
    </source>
</evidence>
<proteinExistence type="inferred from homology"/>
<keyword evidence="9" id="KW-0413">Isomerase</keyword>
<sequence length="241" mass="25694">MKKFELLPAVDIKQGRAVRLKQGEISDKTIYGSPIECALDFQQAGADWLHLVDLDAAFGVGNNAEIVLEVINSLDIKVELSGGIRTDESLSKALGTNCERVILGTAALEDPSWASKVIKQYGQKIAVSLDVRGEILAARGWVREGGNLYEAITRLADDGCSLFIVTDISKDGTLAGPNFELLERVCNFSKVPVIASGGISSLADLEKLVGMQDIGIQGAIVGKALYEGAFTLVDAINVVSK</sequence>
<evidence type="ECO:0000256" key="1">
    <source>
        <dbReference type="ARBA" id="ARBA00000901"/>
    </source>
</evidence>
<dbReference type="CDD" id="cd04732">
    <property type="entry name" value="HisA"/>
    <property type="match status" value="1"/>
</dbReference>
<comment type="similarity">
    <text evidence="4">Belongs to the HisA/HisF family.</text>
</comment>
<keyword evidence="7" id="KW-0028">Amino-acid biosynthesis</keyword>
<dbReference type="GO" id="GO:0005737">
    <property type="term" value="C:cytoplasm"/>
    <property type="evidence" value="ECO:0007669"/>
    <property type="project" value="UniProtKB-SubCell"/>
</dbReference>
<gene>
    <name evidence="10" type="ORF">UFOPK2179_00615</name>
</gene>
<dbReference type="InterPro" id="IPR023016">
    <property type="entry name" value="HisA/PriA"/>
</dbReference>
<dbReference type="EMBL" id="CAEZWC010000063">
    <property type="protein sequence ID" value="CAB4648884.1"/>
    <property type="molecule type" value="Genomic_DNA"/>
</dbReference>
<keyword evidence="8" id="KW-0368">Histidine biosynthesis</keyword>
<dbReference type="Pfam" id="PF00977">
    <property type="entry name" value="His_biosynth"/>
    <property type="match status" value="1"/>
</dbReference>
<dbReference type="InterPro" id="IPR013785">
    <property type="entry name" value="Aldolase_TIM"/>
</dbReference>
<comment type="catalytic activity">
    <reaction evidence="1">
        <text>1-(5-phospho-beta-D-ribosyl)-5-[(5-phospho-beta-D-ribosylamino)methylideneamino]imidazole-4-carboxamide = 5-[(5-phospho-1-deoxy-D-ribulos-1-ylimino)methylamino]-1-(5-phospho-beta-D-ribosyl)imidazole-4-carboxamide</text>
        <dbReference type="Rhea" id="RHEA:15469"/>
        <dbReference type="ChEBI" id="CHEBI:58435"/>
        <dbReference type="ChEBI" id="CHEBI:58525"/>
        <dbReference type="EC" id="5.3.1.16"/>
    </reaction>
</comment>
<evidence type="ECO:0000313" key="10">
    <source>
        <dbReference type="EMBL" id="CAB4648884.1"/>
    </source>
</evidence>
<comment type="subcellular location">
    <subcellularLocation>
        <location evidence="2">Cytoplasm</location>
    </subcellularLocation>
</comment>
<dbReference type="PANTHER" id="PTHR43090:SF2">
    <property type="entry name" value="1-(5-PHOSPHORIBOSYL)-5-[(5-PHOSPHORIBOSYLAMINO)METHYLIDENEAMINO] IMIDAZOLE-4-CARBOXAMIDE ISOMERASE"/>
    <property type="match status" value="1"/>
</dbReference>
<evidence type="ECO:0000256" key="4">
    <source>
        <dbReference type="ARBA" id="ARBA00009667"/>
    </source>
</evidence>
<evidence type="ECO:0000256" key="3">
    <source>
        <dbReference type="ARBA" id="ARBA00005133"/>
    </source>
</evidence>
<dbReference type="InterPro" id="IPR006062">
    <property type="entry name" value="His_biosynth"/>
</dbReference>
<dbReference type="InterPro" id="IPR010188">
    <property type="entry name" value="HisA/PriA_Actinobacteria"/>
</dbReference>
<dbReference type="GO" id="GO:0000162">
    <property type="term" value="P:L-tryptophan biosynthetic process"/>
    <property type="evidence" value="ECO:0007669"/>
    <property type="project" value="InterPro"/>
</dbReference>
<dbReference type="GO" id="GO:0000105">
    <property type="term" value="P:L-histidine biosynthetic process"/>
    <property type="evidence" value="ECO:0007669"/>
    <property type="project" value="UniProtKB-UniPathway"/>
</dbReference>
<keyword evidence="6" id="KW-0963">Cytoplasm</keyword>
<dbReference type="HAMAP" id="MF_01014">
    <property type="entry name" value="HisA"/>
    <property type="match status" value="1"/>
</dbReference>
<protein>
    <recommendedName>
        <fullName evidence="5">1-(5-phosphoribosyl)-5-[(5-phosphoribosylamino)methylideneamino]imidazole-4-carboxamideisomerase</fullName>
        <ecNumber evidence="5">5.3.1.16</ecNumber>
    </recommendedName>
</protein>
<dbReference type="GO" id="GO:0004640">
    <property type="term" value="F:phosphoribosylanthranilate isomerase activity"/>
    <property type="evidence" value="ECO:0007669"/>
    <property type="project" value="InterPro"/>
</dbReference>
<accession>A0A6J6KL44</accession>
<evidence type="ECO:0000256" key="2">
    <source>
        <dbReference type="ARBA" id="ARBA00004496"/>
    </source>
</evidence>
<name>A0A6J6KL44_9ZZZZ</name>
<organism evidence="10">
    <name type="scientific">freshwater metagenome</name>
    <dbReference type="NCBI Taxonomy" id="449393"/>
    <lineage>
        <taxon>unclassified sequences</taxon>
        <taxon>metagenomes</taxon>
        <taxon>ecological metagenomes</taxon>
    </lineage>
</organism>
<dbReference type="SUPFAM" id="SSF51366">
    <property type="entry name" value="Ribulose-phoshate binding barrel"/>
    <property type="match status" value="1"/>
</dbReference>
<comment type="pathway">
    <text evidence="3">Amino-acid biosynthesis; L-histidine biosynthesis; L-histidine from 5-phospho-alpha-D-ribose 1-diphosphate: step 4/9.</text>
</comment>
<dbReference type="NCBIfam" id="TIGR01919">
    <property type="entry name" value="hisA-trpF"/>
    <property type="match status" value="1"/>
</dbReference>
<dbReference type="InterPro" id="IPR011060">
    <property type="entry name" value="RibuloseP-bd_barrel"/>
</dbReference>